<evidence type="ECO:0000313" key="1">
    <source>
        <dbReference type="EMBL" id="GAA0659539.1"/>
    </source>
</evidence>
<sequence>MPDNHDTMLTNPLLSVIRTVQDAIDVLDASPVKDAQLAAVYLSHAINILEQDPAPCIDGSTSKYMS</sequence>
<organism evidence="1 2">
    <name type="scientific">Sphingomonas insulae</name>
    <dbReference type="NCBI Taxonomy" id="424800"/>
    <lineage>
        <taxon>Bacteria</taxon>
        <taxon>Pseudomonadati</taxon>
        <taxon>Pseudomonadota</taxon>
        <taxon>Alphaproteobacteria</taxon>
        <taxon>Sphingomonadales</taxon>
        <taxon>Sphingomonadaceae</taxon>
        <taxon>Sphingomonas</taxon>
    </lineage>
</organism>
<accession>A0ABN1HMQ0</accession>
<proteinExistence type="predicted"/>
<comment type="caution">
    <text evidence="1">The sequence shown here is derived from an EMBL/GenBank/DDBJ whole genome shotgun (WGS) entry which is preliminary data.</text>
</comment>
<dbReference type="RefSeq" id="WP_163957048.1">
    <property type="nucleotide sequence ID" value="NZ_BAAAES010000002.1"/>
</dbReference>
<protein>
    <recommendedName>
        <fullName evidence="3">DUF4089 domain-containing protein</fullName>
    </recommendedName>
</protein>
<reference evidence="1 2" key="1">
    <citation type="journal article" date="2019" name="Int. J. Syst. Evol. Microbiol.">
        <title>The Global Catalogue of Microorganisms (GCM) 10K type strain sequencing project: providing services to taxonomists for standard genome sequencing and annotation.</title>
        <authorList>
            <consortium name="The Broad Institute Genomics Platform"/>
            <consortium name="The Broad Institute Genome Sequencing Center for Infectious Disease"/>
            <person name="Wu L."/>
            <person name="Ma J."/>
        </authorList>
    </citation>
    <scope>NUCLEOTIDE SEQUENCE [LARGE SCALE GENOMIC DNA]</scope>
    <source>
        <strain evidence="1 2">JCM 14603</strain>
    </source>
</reference>
<dbReference type="Proteomes" id="UP001500238">
    <property type="component" value="Unassembled WGS sequence"/>
</dbReference>
<evidence type="ECO:0008006" key="3">
    <source>
        <dbReference type="Google" id="ProtNLM"/>
    </source>
</evidence>
<gene>
    <name evidence="1" type="ORF">GCM10009102_04940</name>
</gene>
<evidence type="ECO:0000313" key="2">
    <source>
        <dbReference type="Proteomes" id="UP001500238"/>
    </source>
</evidence>
<dbReference type="EMBL" id="BAAAES010000002">
    <property type="protein sequence ID" value="GAA0659539.1"/>
    <property type="molecule type" value="Genomic_DNA"/>
</dbReference>
<name>A0ABN1HMQ0_9SPHN</name>
<keyword evidence="2" id="KW-1185">Reference proteome</keyword>